<keyword evidence="2" id="KW-0732">Signal</keyword>
<dbReference type="PROSITE" id="PS51257">
    <property type="entry name" value="PROKAR_LIPOPROTEIN"/>
    <property type="match status" value="1"/>
</dbReference>
<feature type="region of interest" description="Disordered" evidence="1">
    <location>
        <begin position="26"/>
        <end position="51"/>
    </location>
</feature>
<feature type="compositionally biased region" description="Polar residues" evidence="1">
    <location>
        <begin position="33"/>
        <end position="45"/>
    </location>
</feature>
<sequence length="190" mass="21377">MILKKLSLILSLIFLSIGLLGCQQNGKEKESNNEISKNVTSSPTKNMPKDMPSDFNFSIQSGVQKKNEINTFEGTVTKDLIADGTATTEVILTEEEMKAIYEKMQEINIAETKEFTPKPINGAACMQEPHGEDEWKIIINGETISHLFSEEYCEPTNDAKQLIELRNYVFNIIKSKSEYKSLPESKGGYE</sequence>
<accession>A0ABR8R839</accession>
<proteinExistence type="predicted"/>
<feature type="chain" id="PRO_5045834963" description="Lipoprotein" evidence="2">
    <location>
        <begin position="22"/>
        <end position="190"/>
    </location>
</feature>
<keyword evidence="4" id="KW-1185">Reference proteome</keyword>
<evidence type="ECO:0000313" key="3">
    <source>
        <dbReference type="EMBL" id="MBD7943968.1"/>
    </source>
</evidence>
<feature type="signal peptide" evidence="2">
    <location>
        <begin position="1"/>
        <end position="21"/>
    </location>
</feature>
<dbReference type="Proteomes" id="UP000640786">
    <property type="component" value="Unassembled WGS sequence"/>
</dbReference>
<evidence type="ECO:0000313" key="4">
    <source>
        <dbReference type="Proteomes" id="UP000640786"/>
    </source>
</evidence>
<dbReference type="EMBL" id="JACSQO010000002">
    <property type="protein sequence ID" value="MBD7943968.1"/>
    <property type="molecule type" value="Genomic_DNA"/>
</dbReference>
<organism evidence="3 4">
    <name type="scientific">Psychrobacillus faecigallinarum</name>
    <dbReference type="NCBI Taxonomy" id="2762235"/>
    <lineage>
        <taxon>Bacteria</taxon>
        <taxon>Bacillati</taxon>
        <taxon>Bacillota</taxon>
        <taxon>Bacilli</taxon>
        <taxon>Bacillales</taxon>
        <taxon>Bacillaceae</taxon>
        <taxon>Psychrobacillus</taxon>
    </lineage>
</organism>
<name>A0ABR8R839_9BACI</name>
<comment type="caution">
    <text evidence="3">The sequence shown here is derived from an EMBL/GenBank/DDBJ whole genome shotgun (WGS) entry which is preliminary data.</text>
</comment>
<evidence type="ECO:0008006" key="5">
    <source>
        <dbReference type="Google" id="ProtNLM"/>
    </source>
</evidence>
<evidence type="ECO:0000256" key="1">
    <source>
        <dbReference type="SAM" id="MobiDB-lite"/>
    </source>
</evidence>
<reference evidence="3 4" key="1">
    <citation type="submission" date="2020-08" db="EMBL/GenBank/DDBJ databases">
        <title>A Genomic Blueprint of the Chicken Gut Microbiome.</title>
        <authorList>
            <person name="Gilroy R."/>
            <person name="Ravi A."/>
            <person name="Getino M."/>
            <person name="Pursley I."/>
            <person name="Horton D.L."/>
            <person name="Alikhan N.-F."/>
            <person name="Baker D."/>
            <person name="Gharbi K."/>
            <person name="Hall N."/>
            <person name="Watson M."/>
            <person name="Adriaenssens E.M."/>
            <person name="Foster-Nyarko E."/>
            <person name="Jarju S."/>
            <person name="Secka A."/>
            <person name="Antonio M."/>
            <person name="Oren A."/>
            <person name="Chaudhuri R."/>
            <person name="La Ragione R.M."/>
            <person name="Hildebrand F."/>
            <person name="Pallen M.J."/>
        </authorList>
    </citation>
    <scope>NUCLEOTIDE SEQUENCE [LARGE SCALE GENOMIC DNA]</scope>
    <source>
        <strain evidence="3 4">Sa2BUA9</strain>
    </source>
</reference>
<dbReference type="RefSeq" id="WP_191696905.1">
    <property type="nucleotide sequence ID" value="NZ_JACSQO010000002.1"/>
</dbReference>
<protein>
    <recommendedName>
        <fullName evidence="5">Lipoprotein</fullName>
    </recommendedName>
</protein>
<gene>
    <name evidence="3" type="ORF">H9650_07525</name>
</gene>
<evidence type="ECO:0000256" key="2">
    <source>
        <dbReference type="SAM" id="SignalP"/>
    </source>
</evidence>